<organism evidence="3 4">
    <name type="scientific">Xanthomonas bromi</name>
    <dbReference type="NCBI Taxonomy" id="56449"/>
    <lineage>
        <taxon>Bacteria</taxon>
        <taxon>Pseudomonadati</taxon>
        <taxon>Pseudomonadota</taxon>
        <taxon>Gammaproteobacteria</taxon>
        <taxon>Lysobacterales</taxon>
        <taxon>Lysobacteraceae</taxon>
        <taxon>Xanthomonas</taxon>
    </lineage>
</organism>
<sequence>MQEKLCLSVKEACAALSVGKSTFYSLVSAGQIQIFKIGKKSLIARDELTRFVAERAGEARG</sequence>
<dbReference type="Proteomes" id="UP000239710">
    <property type="component" value="Unassembled WGS sequence"/>
</dbReference>
<dbReference type="InterPro" id="IPR010093">
    <property type="entry name" value="SinI_DNA-bd"/>
</dbReference>
<dbReference type="Pfam" id="PF12728">
    <property type="entry name" value="HTH_17"/>
    <property type="match status" value="1"/>
</dbReference>
<dbReference type="NCBIfam" id="TIGR01764">
    <property type="entry name" value="excise"/>
    <property type="match status" value="1"/>
</dbReference>
<feature type="domain" description="Helix-turn-helix" evidence="1">
    <location>
        <begin position="7"/>
        <end position="55"/>
    </location>
</feature>
<dbReference type="GO" id="GO:0003677">
    <property type="term" value="F:DNA binding"/>
    <property type="evidence" value="ECO:0007669"/>
    <property type="project" value="UniProtKB-KW"/>
</dbReference>
<dbReference type="Proteomes" id="UP000092503">
    <property type="component" value="Unassembled WGS sequence"/>
</dbReference>
<dbReference type="AlphaFoldDB" id="A0A1C3NJR0"/>
<evidence type="ECO:0000313" key="2">
    <source>
        <dbReference type="EMBL" id="PPV06099.1"/>
    </source>
</evidence>
<proteinExistence type="predicted"/>
<evidence type="ECO:0000259" key="1">
    <source>
        <dbReference type="Pfam" id="PF12728"/>
    </source>
</evidence>
<dbReference type="InterPro" id="IPR038148">
    <property type="entry name" value="Tn1545/Tn916_Xis"/>
</dbReference>
<accession>A0A1C3NJR0</accession>
<dbReference type="EMBL" id="FLTX01000020">
    <property type="protein sequence ID" value="SBV50652.1"/>
    <property type="molecule type" value="Genomic_DNA"/>
</dbReference>
<dbReference type="Gene3D" id="3.90.105.50">
    <property type="match status" value="1"/>
</dbReference>
<dbReference type="EMBL" id="MDCE01000019">
    <property type="protein sequence ID" value="PPV06099.1"/>
    <property type="molecule type" value="Genomic_DNA"/>
</dbReference>
<protein>
    <submittedName>
        <fullName evidence="2">DNA-binding protein</fullName>
    </submittedName>
    <submittedName>
        <fullName evidence="3">Helix-turn-helix domain</fullName>
    </submittedName>
</protein>
<reference evidence="3 4" key="1">
    <citation type="submission" date="2016-06" db="EMBL/GenBank/DDBJ databases">
        <authorList>
            <person name="Kjaerup R.B."/>
            <person name="Dalgaard T.S."/>
            <person name="Juul-Madsen H.R."/>
        </authorList>
    </citation>
    <scope>NUCLEOTIDE SEQUENCE [LARGE SCALE GENOMIC DNA]</scope>
    <source>
        <strain evidence="3">LMG947</strain>
    </source>
</reference>
<evidence type="ECO:0000313" key="4">
    <source>
        <dbReference type="Proteomes" id="UP000092503"/>
    </source>
</evidence>
<dbReference type="OrthoDB" id="1655135at2"/>
<keyword evidence="2" id="KW-0238">DNA-binding</keyword>
<dbReference type="InterPro" id="IPR041657">
    <property type="entry name" value="HTH_17"/>
</dbReference>
<evidence type="ECO:0000313" key="5">
    <source>
        <dbReference type="Proteomes" id="UP000239710"/>
    </source>
</evidence>
<dbReference type="RefSeq" id="WP_065467288.1">
    <property type="nucleotide sequence ID" value="NZ_FLTX01000020.1"/>
</dbReference>
<reference evidence="2 5" key="2">
    <citation type="submission" date="2016-08" db="EMBL/GenBank/DDBJ databases">
        <title>Evolution of the type three secretion system and type three effector repertoires in Xanthomonas.</title>
        <authorList>
            <person name="Merda D."/>
            <person name="Briand M."/>
            <person name="Bosis E."/>
            <person name="Rousseau C."/>
            <person name="Portier P."/>
            <person name="Jacques M.-A."/>
            <person name="Fischer-Le Saux M."/>
        </authorList>
    </citation>
    <scope>NUCLEOTIDE SEQUENCE [LARGE SCALE GENOMIC DNA]</scope>
    <source>
        <strain evidence="2 5">CFBP1976</strain>
    </source>
</reference>
<name>A0A1C3NJR0_9XANT</name>
<keyword evidence="5" id="KW-1185">Reference proteome</keyword>
<gene>
    <name evidence="3" type="ORF">XBLMG947_1433</name>
    <name evidence="2" type="ORF">XbrCFBP1976_13775</name>
</gene>
<evidence type="ECO:0000313" key="3">
    <source>
        <dbReference type="EMBL" id="SBV50652.1"/>
    </source>
</evidence>